<comment type="caution">
    <text evidence="15">The sequence shown here is derived from an EMBL/GenBank/DDBJ whole genome shotgun (WGS) entry which is preliminary data.</text>
</comment>
<dbReference type="PROSITE" id="PS00107">
    <property type="entry name" value="PROTEIN_KINASE_ATP"/>
    <property type="match status" value="1"/>
</dbReference>
<keyword evidence="5 15" id="KW-0418">Kinase</keyword>
<feature type="region of interest" description="Disordered" evidence="12">
    <location>
        <begin position="493"/>
        <end position="515"/>
    </location>
</feature>
<dbReference type="InterPro" id="IPR001965">
    <property type="entry name" value="Znf_PHD"/>
</dbReference>
<dbReference type="InterPro" id="IPR000719">
    <property type="entry name" value="Prot_kinase_dom"/>
</dbReference>
<dbReference type="PROSITE" id="PS00108">
    <property type="entry name" value="PROTEIN_KINASE_ST"/>
    <property type="match status" value="1"/>
</dbReference>
<dbReference type="PANTHER" id="PTHR48013:SF15">
    <property type="entry name" value="DUAL SPECIFICITY MITOGEN-ACTIVATED PROTEIN KINASE KINASE 4"/>
    <property type="match status" value="1"/>
</dbReference>
<gene>
    <name evidence="15" type="ORF">TcWFU_004826</name>
</gene>
<keyword evidence="2" id="KW-0479">Metal-binding</keyword>
<dbReference type="PROSITE" id="PS01359">
    <property type="entry name" value="ZF_PHD_1"/>
    <property type="match status" value="1"/>
</dbReference>
<dbReference type="InterPro" id="IPR011009">
    <property type="entry name" value="Kinase-like_dom_sf"/>
</dbReference>
<dbReference type="Proteomes" id="UP001651158">
    <property type="component" value="Unassembled WGS sequence"/>
</dbReference>
<evidence type="ECO:0000256" key="4">
    <source>
        <dbReference type="ARBA" id="ARBA00022771"/>
    </source>
</evidence>
<dbReference type="CDD" id="cd15505">
    <property type="entry name" value="PHD_ING"/>
    <property type="match status" value="1"/>
</dbReference>
<dbReference type="InterPro" id="IPR019787">
    <property type="entry name" value="Znf_PHD-finger"/>
</dbReference>
<dbReference type="Gene3D" id="3.30.40.10">
    <property type="entry name" value="Zinc/RING finger domain, C3HC4 (zinc finger)"/>
    <property type="match status" value="1"/>
</dbReference>
<evidence type="ECO:0000256" key="3">
    <source>
        <dbReference type="ARBA" id="ARBA00022741"/>
    </source>
</evidence>
<evidence type="ECO:0000256" key="5">
    <source>
        <dbReference type="ARBA" id="ARBA00022777"/>
    </source>
</evidence>
<keyword evidence="3 11" id="KW-0547">Nucleotide-binding</keyword>
<keyword evidence="7 11" id="KW-0067">ATP-binding</keyword>
<dbReference type="InterPro" id="IPR019786">
    <property type="entry name" value="Zinc_finger_PHD-type_CS"/>
</dbReference>
<feature type="compositionally biased region" description="Polar residues" evidence="12">
    <location>
        <begin position="633"/>
        <end position="642"/>
    </location>
</feature>
<evidence type="ECO:0000256" key="9">
    <source>
        <dbReference type="ARBA" id="ARBA00038999"/>
    </source>
</evidence>
<sequence length="772" mass="86437">MDPTHCLSFCARVHCGALFRIGRFRDQDQRIITEALGREMPSKRQLTPLKLNGHAHGAQQHSESGSATLSERTTVVVNNKELNLKFTDLTYVRKLGSGQFAIVYHMQVKRRDEVYDFAVKEIKISRSEMLKGRIHQESEFGLRMSVCPFAVITYGVMCRGDDVRILMEVMDSSVTNLCYKRDLLRLDMPEQHVAFITKCVVKGLDFLRQCGIQHRDVKPTNMLVNRSGCVKICDYGVAQKMQGDTTKTNVGTYKFLAPERLVGGRQEEGFRIQSDVWSLGVSVYNIVTSSIPFPENATIFDYHRYIMEKADVELPADKPYSSELRTFVSSCLRVNEADRPDYTALLKLDFIANYQKVMKKLDSELEKFRLELEADNSGVTSKIEHRVRTLLGRNMPGANRLEKRRAKFRSGHLFNRAITKRRIPFSLEVPEKQFYVLKRRFAAFDTPMNLPPPSPYSGNGASFMAEEASNPLISESNSRILSSDAMRRIPSAGSLNSIDQNVPDHDFGTFQADSQDYCDDEEDDLRISFDPTKRSRTLDTPQRPTGTSMDHHRIHHGGSSCYSPFVNTSDTEAVTLGAGGSAVVTDPSIDELLTNPTASASPSLKCGESPRWIGGVAATVDKTRRVGVHSRRPSQMSSSTIDTNDETGGYVSSSELHHLPHPHRYALAQPPAGPLKDQQQQQRQQQDSHASTTTAGAAVDESKYCFCKDVSYGDMIACDAPNCPIEWFHYPCVNLTVAPKGRWYCPICTANGTAGTRFAGISSTSRKRMSRR</sequence>
<protein>
    <recommendedName>
        <fullName evidence="9">mitogen-activated protein kinase kinase</fullName>
        <ecNumber evidence="9">2.7.12.2</ecNumber>
    </recommendedName>
</protein>
<feature type="compositionally biased region" description="Polar residues" evidence="12">
    <location>
        <begin position="538"/>
        <end position="548"/>
    </location>
</feature>
<dbReference type="EC" id="2.7.12.2" evidence="9"/>
<dbReference type="InterPro" id="IPR017441">
    <property type="entry name" value="Protein_kinase_ATP_BS"/>
</dbReference>
<dbReference type="Pfam" id="PF00069">
    <property type="entry name" value="Pkinase"/>
    <property type="match status" value="1"/>
</dbReference>
<evidence type="ECO:0000256" key="2">
    <source>
        <dbReference type="ARBA" id="ARBA00022723"/>
    </source>
</evidence>
<keyword evidence="1" id="KW-0808">Transferase</keyword>
<feature type="domain" description="Protein kinase" evidence="13">
    <location>
        <begin position="89"/>
        <end position="351"/>
    </location>
</feature>
<evidence type="ECO:0000259" key="13">
    <source>
        <dbReference type="PROSITE" id="PS50011"/>
    </source>
</evidence>
<evidence type="ECO:0000256" key="6">
    <source>
        <dbReference type="ARBA" id="ARBA00022833"/>
    </source>
</evidence>
<dbReference type="InterPro" id="IPR008271">
    <property type="entry name" value="Ser/Thr_kinase_AS"/>
</dbReference>
<name>A0ABR4QH26_9CEST</name>
<evidence type="ECO:0000256" key="10">
    <source>
        <dbReference type="PROSITE-ProRule" id="PRU00146"/>
    </source>
</evidence>
<evidence type="ECO:0000256" key="7">
    <source>
        <dbReference type="ARBA" id="ARBA00022840"/>
    </source>
</evidence>
<dbReference type="SUPFAM" id="SSF56112">
    <property type="entry name" value="Protein kinase-like (PK-like)"/>
    <property type="match status" value="1"/>
</dbReference>
<evidence type="ECO:0000256" key="8">
    <source>
        <dbReference type="ARBA" id="ARBA00038035"/>
    </source>
</evidence>
<evidence type="ECO:0000256" key="12">
    <source>
        <dbReference type="SAM" id="MobiDB-lite"/>
    </source>
</evidence>
<dbReference type="PROSITE" id="PS50016">
    <property type="entry name" value="ZF_PHD_2"/>
    <property type="match status" value="1"/>
</dbReference>
<feature type="region of interest" description="Disordered" evidence="12">
    <location>
        <begin position="530"/>
        <end position="555"/>
    </location>
</feature>
<keyword evidence="6" id="KW-0862">Zinc</keyword>
<proteinExistence type="inferred from homology"/>
<dbReference type="GO" id="GO:0016301">
    <property type="term" value="F:kinase activity"/>
    <property type="evidence" value="ECO:0007669"/>
    <property type="project" value="UniProtKB-KW"/>
</dbReference>
<dbReference type="SMART" id="SM00220">
    <property type="entry name" value="S_TKc"/>
    <property type="match status" value="1"/>
</dbReference>
<comment type="similarity">
    <text evidence="8">Belongs to the protein kinase superfamily. STE Ser/Thr protein kinase family. MAP kinase kinase subfamily.</text>
</comment>
<dbReference type="SUPFAM" id="SSF57903">
    <property type="entry name" value="FYVE/PHD zinc finger"/>
    <property type="match status" value="1"/>
</dbReference>
<evidence type="ECO:0000313" key="15">
    <source>
        <dbReference type="EMBL" id="KAL5108882.1"/>
    </source>
</evidence>
<feature type="domain" description="PHD-type" evidence="14">
    <location>
        <begin position="702"/>
        <end position="751"/>
    </location>
</feature>
<dbReference type="Gene3D" id="3.30.200.20">
    <property type="entry name" value="Phosphorylase Kinase, domain 1"/>
    <property type="match status" value="1"/>
</dbReference>
<dbReference type="PROSITE" id="PS50011">
    <property type="entry name" value="PROTEIN_KINASE_DOM"/>
    <property type="match status" value="1"/>
</dbReference>
<organism evidence="15 16">
    <name type="scientific">Taenia crassiceps</name>
    <dbReference type="NCBI Taxonomy" id="6207"/>
    <lineage>
        <taxon>Eukaryota</taxon>
        <taxon>Metazoa</taxon>
        <taxon>Spiralia</taxon>
        <taxon>Lophotrochozoa</taxon>
        <taxon>Platyhelminthes</taxon>
        <taxon>Cestoda</taxon>
        <taxon>Eucestoda</taxon>
        <taxon>Cyclophyllidea</taxon>
        <taxon>Taeniidae</taxon>
        <taxon>Taenia</taxon>
    </lineage>
</organism>
<evidence type="ECO:0000256" key="1">
    <source>
        <dbReference type="ARBA" id="ARBA00022679"/>
    </source>
</evidence>
<dbReference type="InterPro" id="IPR013083">
    <property type="entry name" value="Znf_RING/FYVE/PHD"/>
</dbReference>
<reference evidence="15 16" key="1">
    <citation type="journal article" date="2022" name="Front. Cell. Infect. Microbiol.">
        <title>The Genomes of Two Strains of Taenia crassiceps the Animal Model for the Study of Human Cysticercosis.</title>
        <authorList>
            <person name="Bobes R.J."/>
            <person name="Estrada K."/>
            <person name="Rios-Valencia D.G."/>
            <person name="Calderon-Gallegos A."/>
            <person name="de la Torre P."/>
            <person name="Carrero J.C."/>
            <person name="Sanchez-Flores A."/>
            <person name="Laclette J.P."/>
        </authorList>
    </citation>
    <scope>NUCLEOTIDE SEQUENCE [LARGE SCALE GENOMIC DNA]</scope>
    <source>
        <strain evidence="15">WFUcys</strain>
    </source>
</reference>
<accession>A0ABR4QH26</accession>
<keyword evidence="16" id="KW-1185">Reference proteome</keyword>
<dbReference type="SMART" id="SM00249">
    <property type="entry name" value="PHD"/>
    <property type="match status" value="1"/>
</dbReference>
<evidence type="ECO:0000256" key="11">
    <source>
        <dbReference type="PROSITE-ProRule" id="PRU10141"/>
    </source>
</evidence>
<evidence type="ECO:0000313" key="16">
    <source>
        <dbReference type="Proteomes" id="UP001651158"/>
    </source>
</evidence>
<feature type="binding site" evidence="11">
    <location>
        <position position="120"/>
    </location>
    <ligand>
        <name>ATP</name>
        <dbReference type="ChEBI" id="CHEBI:30616"/>
    </ligand>
</feature>
<dbReference type="EMBL" id="JAKROA010000003">
    <property type="protein sequence ID" value="KAL5108882.1"/>
    <property type="molecule type" value="Genomic_DNA"/>
</dbReference>
<feature type="region of interest" description="Disordered" evidence="12">
    <location>
        <begin position="625"/>
        <end position="695"/>
    </location>
</feature>
<dbReference type="Gene3D" id="1.10.510.10">
    <property type="entry name" value="Transferase(Phosphotransferase) domain 1"/>
    <property type="match status" value="1"/>
</dbReference>
<dbReference type="InterPro" id="IPR011011">
    <property type="entry name" value="Znf_FYVE_PHD"/>
</dbReference>
<evidence type="ECO:0000259" key="14">
    <source>
        <dbReference type="PROSITE" id="PS50016"/>
    </source>
</evidence>
<dbReference type="PANTHER" id="PTHR48013">
    <property type="entry name" value="DUAL SPECIFICITY MITOGEN-ACTIVATED PROTEIN KINASE KINASE 5-RELATED"/>
    <property type="match status" value="1"/>
</dbReference>
<keyword evidence="4 10" id="KW-0863">Zinc-finger</keyword>